<dbReference type="AlphaFoldDB" id="A0A512B6B4"/>
<dbReference type="EMBL" id="BJYT01000001">
    <property type="protein sequence ID" value="GEO07511.1"/>
    <property type="molecule type" value="Genomic_DNA"/>
</dbReference>
<proteinExistence type="predicted"/>
<keyword evidence="2" id="KW-1185">Reference proteome</keyword>
<dbReference type="Proteomes" id="UP000321513">
    <property type="component" value="Unassembled WGS sequence"/>
</dbReference>
<sequence length="54" mass="6137">MLMGVVGGPLENEKTVSGGILFPRQYWDEQKAKCYYKIQTMIEKLKLAMAEGEL</sequence>
<evidence type="ECO:0000313" key="2">
    <source>
        <dbReference type="Proteomes" id="UP000321513"/>
    </source>
</evidence>
<gene>
    <name evidence="1" type="ORF">SAE01_00070</name>
</gene>
<name>A0A512B6B4_9BACT</name>
<accession>A0A512B6B4</accession>
<evidence type="ECO:0000313" key="1">
    <source>
        <dbReference type="EMBL" id="GEO07511.1"/>
    </source>
</evidence>
<reference evidence="1 2" key="1">
    <citation type="submission" date="2019-07" db="EMBL/GenBank/DDBJ databases">
        <title>Whole genome shotgun sequence of Segetibacter aerophilus NBRC 106135.</title>
        <authorList>
            <person name="Hosoyama A."/>
            <person name="Uohara A."/>
            <person name="Ohji S."/>
            <person name="Ichikawa N."/>
        </authorList>
    </citation>
    <scope>NUCLEOTIDE SEQUENCE [LARGE SCALE GENOMIC DNA]</scope>
    <source>
        <strain evidence="1 2">NBRC 106135</strain>
    </source>
</reference>
<organism evidence="1 2">
    <name type="scientific">Segetibacter aerophilus</name>
    <dbReference type="NCBI Taxonomy" id="670293"/>
    <lineage>
        <taxon>Bacteria</taxon>
        <taxon>Pseudomonadati</taxon>
        <taxon>Bacteroidota</taxon>
        <taxon>Chitinophagia</taxon>
        <taxon>Chitinophagales</taxon>
        <taxon>Chitinophagaceae</taxon>
        <taxon>Segetibacter</taxon>
    </lineage>
</organism>
<protein>
    <submittedName>
        <fullName evidence="1">Uncharacterized protein</fullName>
    </submittedName>
</protein>
<comment type="caution">
    <text evidence="1">The sequence shown here is derived from an EMBL/GenBank/DDBJ whole genome shotgun (WGS) entry which is preliminary data.</text>
</comment>